<feature type="compositionally biased region" description="Low complexity" evidence="1">
    <location>
        <begin position="1"/>
        <end position="38"/>
    </location>
</feature>
<dbReference type="Proteomes" id="UP000253551">
    <property type="component" value="Unassembled WGS sequence"/>
</dbReference>
<feature type="compositionally biased region" description="Polar residues" evidence="1">
    <location>
        <begin position="113"/>
        <end position="124"/>
    </location>
</feature>
<keyword evidence="2" id="KW-0472">Membrane</keyword>
<keyword evidence="2" id="KW-1133">Transmembrane helix</keyword>
<name>A0A367KMB9_RHIST</name>
<accession>A0A367KMB9</accession>
<evidence type="ECO:0000256" key="1">
    <source>
        <dbReference type="SAM" id="MobiDB-lite"/>
    </source>
</evidence>
<feature type="compositionally biased region" description="Polar residues" evidence="1">
    <location>
        <begin position="48"/>
        <end position="61"/>
    </location>
</feature>
<keyword evidence="2" id="KW-0812">Transmembrane</keyword>
<feature type="transmembrane region" description="Helical" evidence="2">
    <location>
        <begin position="315"/>
        <end position="342"/>
    </location>
</feature>
<reference evidence="3 4" key="1">
    <citation type="journal article" date="2018" name="G3 (Bethesda)">
        <title>Phylogenetic and Phylogenomic Definition of Rhizopus Species.</title>
        <authorList>
            <person name="Gryganskyi A.P."/>
            <person name="Golan J."/>
            <person name="Dolatabadi S."/>
            <person name="Mondo S."/>
            <person name="Robb S."/>
            <person name="Idnurm A."/>
            <person name="Muszewska A."/>
            <person name="Steczkiewicz K."/>
            <person name="Masonjones S."/>
            <person name="Liao H.L."/>
            <person name="Gajdeczka M.T."/>
            <person name="Anike F."/>
            <person name="Vuek A."/>
            <person name="Anishchenko I.M."/>
            <person name="Voigt K."/>
            <person name="de Hoog G.S."/>
            <person name="Smith M.E."/>
            <person name="Heitman J."/>
            <person name="Vilgalys R."/>
            <person name="Stajich J.E."/>
        </authorList>
    </citation>
    <scope>NUCLEOTIDE SEQUENCE [LARGE SCALE GENOMIC DNA]</scope>
    <source>
        <strain evidence="3 4">LSU 92-RS-03</strain>
    </source>
</reference>
<sequence>MSSPSSNYNISINNNDQSNISKSTSSVSSSLVKLSPPSGKQPWLLEENNPQGDITSSNKSWKNQRWSTLSGSLIIYRKKKKLTASQLWLNKQKRTTFPPSLDILKHEVKLQPPQRQRQSMQDALSSMYRESQHESQHSTSSSSLSNRIGKILKRKGKQPYKRKKDPQLTIETSFTEQDLKSAAMHLFQPPPTISSESTTPTTSPVKFPTPPTQFSAYFIDIEGRTGKVKYKNPTKRPHCLRNYFLPDNTTGPTQKLTLEELTKYNQRLSMDTLLFLFGFLFFPCWWAGLGMFLYRNYRYDRIELVEEYELYSIRTIGYLNTVFSVFSLFLMVIILVLVVLMVKAY</sequence>
<comment type="caution">
    <text evidence="3">The sequence shown here is derived from an EMBL/GenBank/DDBJ whole genome shotgun (WGS) entry which is preliminary data.</text>
</comment>
<protein>
    <submittedName>
        <fullName evidence="3">Uncharacterized protein</fullName>
    </submittedName>
</protein>
<organism evidence="3 4">
    <name type="scientific">Rhizopus stolonifer</name>
    <name type="common">Rhizopus nigricans</name>
    <dbReference type="NCBI Taxonomy" id="4846"/>
    <lineage>
        <taxon>Eukaryota</taxon>
        <taxon>Fungi</taxon>
        <taxon>Fungi incertae sedis</taxon>
        <taxon>Mucoromycota</taxon>
        <taxon>Mucoromycotina</taxon>
        <taxon>Mucoromycetes</taxon>
        <taxon>Mucorales</taxon>
        <taxon>Mucorineae</taxon>
        <taxon>Rhizopodaceae</taxon>
        <taxon>Rhizopus</taxon>
    </lineage>
</organism>
<evidence type="ECO:0000313" key="3">
    <source>
        <dbReference type="EMBL" id="RCI03308.1"/>
    </source>
</evidence>
<dbReference type="EMBL" id="PJQM01001067">
    <property type="protein sequence ID" value="RCI03308.1"/>
    <property type="molecule type" value="Genomic_DNA"/>
</dbReference>
<feature type="region of interest" description="Disordered" evidence="1">
    <location>
        <begin position="1"/>
        <end position="61"/>
    </location>
</feature>
<dbReference type="AlphaFoldDB" id="A0A367KMB9"/>
<dbReference type="OrthoDB" id="2271334at2759"/>
<evidence type="ECO:0000256" key="2">
    <source>
        <dbReference type="SAM" id="Phobius"/>
    </source>
</evidence>
<proteinExistence type="predicted"/>
<evidence type="ECO:0000313" key="4">
    <source>
        <dbReference type="Proteomes" id="UP000253551"/>
    </source>
</evidence>
<keyword evidence="4" id="KW-1185">Reference proteome</keyword>
<gene>
    <name evidence="3" type="ORF">CU098_010416</name>
</gene>
<feature type="region of interest" description="Disordered" evidence="1">
    <location>
        <begin position="107"/>
        <end position="166"/>
    </location>
</feature>
<feature type="transmembrane region" description="Helical" evidence="2">
    <location>
        <begin position="273"/>
        <end position="295"/>
    </location>
</feature>
<feature type="compositionally biased region" description="Basic residues" evidence="1">
    <location>
        <begin position="150"/>
        <end position="164"/>
    </location>
</feature>